<organism evidence="2 3">
    <name type="scientific">Muntiacus reevesi</name>
    <name type="common">Reeves' muntjac</name>
    <name type="synonym">Cervus reevesi</name>
    <dbReference type="NCBI Taxonomy" id="9886"/>
    <lineage>
        <taxon>Eukaryota</taxon>
        <taxon>Metazoa</taxon>
        <taxon>Chordata</taxon>
        <taxon>Craniata</taxon>
        <taxon>Vertebrata</taxon>
        <taxon>Euteleostomi</taxon>
        <taxon>Mammalia</taxon>
        <taxon>Eutheria</taxon>
        <taxon>Laurasiatheria</taxon>
        <taxon>Artiodactyla</taxon>
        <taxon>Ruminantia</taxon>
        <taxon>Pecora</taxon>
        <taxon>Cervidae</taxon>
        <taxon>Muntiacinae</taxon>
        <taxon>Muntiacus</taxon>
    </lineage>
</organism>
<dbReference type="GO" id="GO:1901135">
    <property type="term" value="P:carbohydrate derivative metabolic process"/>
    <property type="evidence" value="ECO:0007669"/>
    <property type="project" value="InterPro"/>
</dbReference>
<dbReference type="GO" id="GO:0005654">
    <property type="term" value="C:nucleoplasm"/>
    <property type="evidence" value="ECO:0007669"/>
    <property type="project" value="TreeGrafter"/>
</dbReference>
<comment type="caution">
    <text evidence="2">The sequence shown here is derived from an EMBL/GenBank/DDBJ whole genome shotgun (WGS) entry which is preliminary data.</text>
</comment>
<dbReference type="GO" id="GO:0042593">
    <property type="term" value="P:glucose homeostasis"/>
    <property type="evidence" value="ECO:0007669"/>
    <property type="project" value="TreeGrafter"/>
</dbReference>
<dbReference type="InterPro" id="IPR001347">
    <property type="entry name" value="SIS_dom"/>
</dbReference>
<dbReference type="Proteomes" id="UP000326062">
    <property type="component" value="Chromosome 3"/>
</dbReference>
<dbReference type="GO" id="GO:0005829">
    <property type="term" value="C:cytosol"/>
    <property type="evidence" value="ECO:0007669"/>
    <property type="project" value="TreeGrafter"/>
</dbReference>
<dbReference type="GO" id="GO:0019899">
    <property type="term" value="F:enzyme binding"/>
    <property type="evidence" value="ECO:0007669"/>
    <property type="project" value="TreeGrafter"/>
</dbReference>
<dbReference type="Pfam" id="PF22645">
    <property type="entry name" value="GKRP_SIS_N"/>
    <property type="match status" value="1"/>
</dbReference>
<dbReference type="GO" id="GO:0070095">
    <property type="term" value="F:fructose-6-phosphate binding"/>
    <property type="evidence" value="ECO:0007669"/>
    <property type="project" value="TreeGrafter"/>
</dbReference>
<dbReference type="PANTHER" id="PTHR10088:SF4">
    <property type="entry name" value="GLUCOKINASE REGULATORY PROTEIN"/>
    <property type="match status" value="1"/>
</dbReference>
<accession>A0A5J5MRQ1</accession>
<dbReference type="PANTHER" id="PTHR10088">
    <property type="entry name" value="GLUCOKINASE REGULATORY PROTEIN"/>
    <property type="match status" value="1"/>
</dbReference>
<keyword evidence="3" id="KW-1185">Reference proteome</keyword>
<proteinExistence type="predicted"/>
<dbReference type="InterPro" id="IPR040190">
    <property type="entry name" value="MURQ/GCKR"/>
</dbReference>
<dbReference type="GO" id="GO:0009750">
    <property type="term" value="P:response to fructose"/>
    <property type="evidence" value="ECO:0007669"/>
    <property type="project" value="TreeGrafter"/>
</dbReference>
<reference evidence="2 3" key="1">
    <citation type="submission" date="2019-06" db="EMBL/GenBank/DDBJ databases">
        <title>Discovery of a novel chromosome fission-fusion reversal in muntjac.</title>
        <authorList>
            <person name="Mudd A.B."/>
            <person name="Bredeson J.V."/>
            <person name="Baum R."/>
            <person name="Hockemeyer D."/>
            <person name="Rokhsar D.S."/>
        </authorList>
    </citation>
    <scope>NUCLEOTIDE SEQUENCE [LARGE SCALE GENOMIC DNA]</scope>
    <source>
        <strain evidence="2">UCam_UCB_Mr</strain>
        <tissue evidence="2">Fibroblast cell line</tissue>
    </source>
</reference>
<dbReference type="AlphaFoldDB" id="A0A5J5MRQ1"/>
<dbReference type="GO" id="GO:0004857">
    <property type="term" value="F:enzyme inhibitor activity"/>
    <property type="evidence" value="ECO:0007669"/>
    <property type="project" value="TreeGrafter"/>
</dbReference>
<evidence type="ECO:0000313" key="3">
    <source>
        <dbReference type="Proteomes" id="UP000326062"/>
    </source>
</evidence>
<feature type="domain" description="SIS" evidence="1">
    <location>
        <begin position="75"/>
        <end position="126"/>
    </location>
</feature>
<evidence type="ECO:0000259" key="1">
    <source>
        <dbReference type="Pfam" id="PF22645"/>
    </source>
</evidence>
<dbReference type="Gene3D" id="3.40.50.10490">
    <property type="entry name" value="Glucose-6-phosphate isomerase like protein, domain 1"/>
    <property type="match status" value="1"/>
</dbReference>
<sequence>MPGTKRFQFVIETQDPGKWEVRHFLHVGLLPANHSEVKSLNQDMNKADAEQIVRLLGQCDAEIFQEEGQVMPTYQSTLTTMEQVAEKVQKVGGGTSGRMAFLMSVSFNQLMKGLGQKPTSLLVVTGKWLLGKRG</sequence>
<dbReference type="GO" id="GO:0030246">
    <property type="term" value="F:carbohydrate binding"/>
    <property type="evidence" value="ECO:0007669"/>
    <property type="project" value="TreeGrafter"/>
</dbReference>
<dbReference type="EMBL" id="VCEB01000003">
    <property type="protein sequence ID" value="KAB0381318.1"/>
    <property type="molecule type" value="Genomic_DNA"/>
</dbReference>
<gene>
    <name evidence="2" type="ORF">FD755_009102</name>
</gene>
<evidence type="ECO:0000313" key="2">
    <source>
        <dbReference type="EMBL" id="KAB0381318.1"/>
    </source>
</evidence>
<name>A0A5J5MRQ1_MUNRE</name>
<protein>
    <recommendedName>
        <fullName evidence="1">SIS domain-containing protein</fullName>
    </recommendedName>
</protein>